<protein>
    <submittedName>
        <fullName evidence="2">Uncharacterized protein</fullName>
    </submittedName>
</protein>
<gene>
    <name evidence="2" type="ORF">HPB52_009403</name>
</gene>
<evidence type="ECO:0000313" key="3">
    <source>
        <dbReference type="Proteomes" id="UP000821837"/>
    </source>
</evidence>
<dbReference type="Proteomes" id="UP000821837">
    <property type="component" value="Chromosome 11"/>
</dbReference>
<proteinExistence type="predicted"/>
<dbReference type="VEuPathDB" id="VectorBase:RSAN_051670"/>
<organism evidence="2 3">
    <name type="scientific">Rhipicephalus sanguineus</name>
    <name type="common">Brown dog tick</name>
    <name type="synonym">Ixodes sanguineus</name>
    <dbReference type="NCBI Taxonomy" id="34632"/>
    <lineage>
        <taxon>Eukaryota</taxon>
        <taxon>Metazoa</taxon>
        <taxon>Ecdysozoa</taxon>
        <taxon>Arthropoda</taxon>
        <taxon>Chelicerata</taxon>
        <taxon>Arachnida</taxon>
        <taxon>Acari</taxon>
        <taxon>Parasitiformes</taxon>
        <taxon>Ixodida</taxon>
        <taxon>Ixodoidea</taxon>
        <taxon>Ixodidae</taxon>
        <taxon>Rhipicephalinae</taxon>
        <taxon>Rhipicephalus</taxon>
        <taxon>Rhipicephalus</taxon>
    </lineage>
</organism>
<sequence length="355" mass="36542">MQICKVAVATLSYDQMVDLLKTSVMVSVTVVPPHKDGSPRSYFGPDYDSSAGSDLGSPGGSTSGLLQRGGPAPAVGHRCRRMPRLEQVTPRSGSGGSSPSLASLMLLEPLPGPLVVSRSELSLAQLSSHEQRQLRTGSGAGGAGHPSSSRQSRQHSPLDPSSAAGRDTQHHHRSQGDLSSLGSSTFSGLERCGPLVQPVPQHMGSDYQSDSSNELSTCGSSHLGSPLPRRGLQERAPNHSPKIRLGCRVVSSGSAVTTGEEVTRSPLASLRHAVPSTPRSASATHPLSSAGPSWSPSSAKGGGSSAGSSAGSAGGGSTFQEDLLRLIGPDYLDSDSEARTTDLIQASQNAFVPTK</sequence>
<feature type="compositionally biased region" description="Low complexity" evidence="1">
    <location>
        <begin position="176"/>
        <end position="189"/>
    </location>
</feature>
<evidence type="ECO:0000313" key="2">
    <source>
        <dbReference type="EMBL" id="KAH7972214.1"/>
    </source>
</evidence>
<comment type="caution">
    <text evidence="2">The sequence shown here is derived from an EMBL/GenBank/DDBJ whole genome shotgun (WGS) entry which is preliminary data.</text>
</comment>
<dbReference type="EMBL" id="JABSTV010001247">
    <property type="protein sequence ID" value="KAH7972214.1"/>
    <property type="molecule type" value="Genomic_DNA"/>
</dbReference>
<feature type="compositionally biased region" description="Low complexity" evidence="1">
    <location>
        <begin position="288"/>
        <end position="299"/>
    </location>
</feature>
<evidence type="ECO:0000256" key="1">
    <source>
        <dbReference type="SAM" id="MobiDB-lite"/>
    </source>
</evidence>
<reference evidence="2" key="2">
    <citation type="submission" date="2021-09" db="EMBL/GenBank/DDBJ databases">
        <authorList>
            <person name="Jia N."/>
            <person name="Wang J."/>
            <person name="Shi W."/>
            <person name="Du L."/>
            <person name="Sun Y."/>
            <person name="Zhan W."/>
            <person name="Jiang J."/>
            <person name="Wang Q."/>
            <person name="Zhang B."/>
            <person name="Ji P."/>
            <person name="Sakyi L.B."/>
            <person name="Cui X."/>
            <person name="Yuan T."/>
            <person name="Jiang B."/>
            <person name="Yang W."/>
            <person name="Lam T.T.-Y."/>
            <person name="Chang Q."/>
            <person name="Ding S."/>
            <person name="Wang X."/>
            <person name="Zhu J."/>
            <person name="Ruan X."/>
            <person name="Zhao L."/>
            <person name="Wei J."/>
            <person name="Que T."/>
            <person name="Du C."/>
            <person name="Cheng J."/>
            <person name="Dai P."/>
            <person name="Han X."/>
            <person name="Huang E."/>
            <person name="Gao Y."/>
            <person name="Liu J."/>
            <person name="Shao H."/>
            <person name="Ye R."/>
            <person name="Li L."/>
            <person name="Wei W."/>
            <person name="Wang X."/>
            <person name="Wang C."/>
            <person name="Huo Q."/>
            <person name="Li W."/>
            <person name="Guo W."/>
            <person name="Chen H."/>
            <person name="Chen S."/>
            <person name="Zhou L."/>
            <person name="Zhou L."/>
            <person name="Ni X."/>
            <person name="Tian J."/>
            <person name="Zhou Y."/>
            <person name="Sheng Y."/>
            <person name="Liu T."/>
            <person name="Pan Y."/>
            <person name="Xia L."/>
            <person name="Li J."/>
            <person name="Zhao F."/>
            <person name="Cao W."/>
        </authorList>
    </citation>
    <scope>NUCLEOTIDE SEQUENCE</scope>
    <source>
        <strain evidence="2">Rsan-2018</strain>
        <tissue evidence="2">Larvae</tissue>
    </source>
</reference>
<feature type="compositionally biased region" description="Polar residues" evidence="1">
    <location>
        <begin position="206"/>
        <end position="223"/>
    </location>
</feature>
<name>A0A9D4QAH3_RHISA</name>
<accession>A0A9D4QAH3</accession>
<feature type="region of interest" description="Disordered" evidence="1">
    <location>
        <begin position="126"/>
        <end position="318"/>
    </location>
</feature>
<reference evidence="2" key="1">
    <citation type="journal article" date="2020" name="Cell">
        <title>Large-Scale Comparative Analyses of Tick Genomes Elucidate Their Genetic Diversity and Vector Capacities.</title>
        <authorList>
            <consortium name="Tick Genome and Microbiome Consortium (TIGMIC)"/>
            <person name="Jia N."/>
            <person name="Wang J."/>
            <person name="Shi W."/>
            <person name="Du L."/>
            <person name="Sun Y."/>
            <person name="Zhan W."/>
            <person name="Jiang J.F."/>
            <person name="Wang Q."/>
            <person name="Zhang B."/>
            <person name="Ji P."/>
            <person name="Bell-Sakyi L."/>
            <person name="Cui X.M."/>
            <person name="Yuan T.T."/>
            <person name="Jiang B.G."/>
            <person name="Yang W.F."/>
            <person name="Lam T.T."/>
            <person name="Chang Q.C."/>
            <person name="Ding S.J."/>
            <person name="Wang X.J."/>
            <person name="Zhu J.G."/>
            <person name="Ruan X.D."/>
            <person name="Zhao L."/>
            <person name="Wei J.T."/>
            <person name="Ye R.Z."/>
            <person name="Que T.C."/>
            <person name="Du C.H."/>
            <person name="Zhou Y.H."/>
            <person name="Cheng J.X."/>
            <person name="Dai P.F."/>
            <person name="Guo W.B."/>
            <person name="Han X.H."/>
            <person name="Huang E.J."/>
            <person name="Li L.F."/>
            <person name="Wei W."/>
            <person name="Gao Y.C."/>
            <person name="Liu J.Z."/>
            <person name="Shao H.Z."/>
            <person name="Wang X."/>
            <person name="Wang C.C."/>
            <person name="Yang T.C."/>
            <person name="Huo Q.B."/>
            <person name="Li W."/>
            <person name="Chen H.Y."/>
            <person name="Chen S.E."/>
            <person name="Zhou L.G."/>
            <person name="Ni X.B."/>
            <person name="Tian J.H."/>
            <person name="Sheng Y."/>
            <person name="Liu T."/>
            <person name="Pan Y.S."/>
            <person name="Xia L.Y."/>
            <person name="Li J."/>
            <person name="Zhao F."/>
            <person name="Cao W.C."/>
        </authorList>
    </citation>
    <scope>NUCLEOTIDE SEQUENCE</scope>
    <source>
        <strain evidence="2">Rsan-2018</strain>
    </source>
</reference>
<feature type="compositionally biased region" description="Low complexity" evidence="1">
    <location>
        <begin position="145"/>
        <end position="157"/>
    </location>
</feature>
<feature type="region of interest" description="Disordered" evidence="1">
    <location>
        <begin position="34"/>
        <end position="103"/>
    </location>
</feature>
<keyword evidence="3" id="KW-1185">Reference proteome</keyword>
<feature type="compositionally biased region" description="Polar residues" evidence="1">
    <location>
        <begin position="277"/>
        <end position="287"/>
    </location>
</feature>
<dbReference type="VEuPathDB" id="VectorBase:RSAN_048790"/>
<dbReference type="AlphaFoldDB" id="A0A9D4QAH3"/>